<dbReference type="GO" id="GO:0120159">
    <property type="term" value="F:rRNA pseudouridine synthase activity"/>
    <property type="evidence" value="ECO:0007669"/>
    <property type="project" value="UniProtKB-ARBA"/>
</dbReference>
<evidence type="ECO:0000256" key="5">
    <source>
        <dbReference type="RuleBase" id="RU362028"/>
    </source>
</evidence>
<comment type="function">
    <text evidence="5">Responsible for synthesis of pseudouridine from uracil.</text>
</comment>
<evidence type="ECO:0000313" key="7">
    <source>
        <dbReference type="EMBL" id="OGL86225.1"/>
    </source>
</evidence>
<dbReference type="GO" id="GO:0000455">
    <property type="term" value="P:enzyme-directed rRNA pseudouridine synthesis"/>
    <property type="evidence" value="ECO:0007669"/>
    <property type="project" value="UniProtKB-ARBA"/>
</dbReference>
<dbReference type="Proteomes" id="UP000176593">
    <property type="component" value="Unassembled WGS sequence"/>
</dbReference>
<dbReference type="Gene3D" id="3.10.290.10">
    <property type="entry name" value="RNA-binding S4 domain"/>
    <property type="match status" value="1"/>
</dbReference>
<protein>
    <recommendedName>
        <fullName evidence="5">Pseudouridine synthase</fullName>
        <ecNumber evidence="5">5.4.99.-</ecNumber>
    </recommendedName>
</protein>
<dbReference type="InterPro" id="IPR036986">
    <property type="entry name" value="S4_RNA-bd_sf"/>
</dbReference>
<comment type="similarity">
    <text evidence="1 5">Belongs to the pseudouridine synthase RluA family.</text>
</comment>
<dbReference type="PROSITE" id="PS50889">
    <property type="entry name" value="S4"/>
    <property type="match status" value="1"/>
</dbReference>
<dbReference type="PROSITE" id="PS01129">
    <property type="entry name" value="PSI_RLU"/>
    <property type="match status" value="1"/>
</dbReference>
<dbReference type="InterPro" id="IPR020103">
    <property type="entry name" value="PsdUridine_synth_cat_dom_sf"/>
</dbReference>
<dbReference type="SMART" id="SM00363">
    <property type="entry name" value="S4"/>
    <property type="match status" value="1"/>
</dbReference>
<dbReference type="Pfam" id="PF01479">
    <property type="entry name" value="S4"/>
    <property type="match status" value="1"/>
</dbReference>
<dbReference type="CDD" id="cd02869">
    <property type="entry name" value="PseudoU_synth_RluA_like"/>
    <property type="match status" value="1"/>
</dbReference>
<dbReference type="EC" id="5.4.99.-" evidence="5"/>
<evidence type="ECO:0000256" key="4">
    <source>
        <dbReference type="PROSITE-ProRule" id="PRU00182"/>
    </source>
</evidence>
<organism evidence="7 8">
    <name type="scientific">Candidatus Uhrbacteria bacterium RIFCSPLOWO2_02_FULL_48_18</name>
    <dbReference type="NCBI Taxonomy" id="1802408"/>
    <lineage>
        <taxon>Bacteria</taxon>
        <taxon>Candidatus Uhriibacteriota</taxon>
    </lineage>
</organism>
<dbReference type="SUPFAM" id="SSF55120">
    <property type="entry name" value="Pseudouridine synthase"/>
    <property type="match status" value="1"/>
</dbReference>
<dbReference type="PANTHER" id="PTHR21600">
    <property type="entry name" value="MITOCHONDRIAL RNA PSEUDOURIDINE SYNTHASE"/>
    <property type="match status" value="1"/>
</dbReference>
<keyword evidence="2 5" id="KW-0413">Isomerase</keyword>
<reference evidence="7 8" key="1">
    <citation type="journal article" date="2016" name="Nat. Commun.">
        <title>Thousands of microbial genomes shed light on interconnected biogeochemical processes in an aquifer system.</title>
        <authorList>
            <person name="Anantharaman K."/>
            <person name="Brown C.T."/>
            <person name="Hug L.A."/>
            <person name="Sharon I."/>
            <person name="Castelle C.J."/>
            <person name="Probst A.J."/>
            <person name="Thomas B.C."/>
            <person name="Singh A."/>
            <person name="Wilkins M.J."/>
            <person name="Karaoz U."/>
            <person name="Brodie E.L."/>
            <person name="Williams K.H."/>
            <person name="Hubbard S.S."/>
            <person name="Banfield J.F."/>
        </authorList>
    </citation>
    <scope>NUCLEOTIDE SEQUENCE [LARGE SCALE GENOMIC DNA]</scope>
</reference>
<gene>
    <name evidence="7" type="ORF">A3I41_01510</name>
</gene>
<evidence type="ECO:0000256" key="3">
    <source>
        <dbReference type="PIRSR" id="PIRSR606225-1"/>
    </source>
</evidence>
<dbReference type="InterPro" id="IPR006225">
    <property type="entry name" value="PsdUridine_synth_RluC/D"/>
</dbReference>
<evidence type="ECO:0000259" key="6">
    <source>
        <dbReference type="SMART" id="SM00363"/>
    </source>
</evidence>
<proteinExistence type="inferred from homology"/>
<dbReference type="InterPro" id="IPR006145">
    <property type="entry name" value="PsdUridine_synth_RsuA/RluA"/>
</dbReference>
<evidence type="ECO:0000256" key="1">
    <source>
        <dbReference type="ARBA" id="ARBA00010876"/>
    </source>
</evidence>
<dbReference type="AlphaFoldDB" id="A0A1F7V758"/>
<dbReference type="InterPro" id="IPR006224">
    <property type="entry name" value="PsdUridine_synth_RluA-like_CS"/>
</dbReference>
<feature type="domain" description="RNA-binding S4" evidence="6">
    <location>
        <begin position="13"/>
        <end position="73"/>
    </location>
</feature>
<dbReference type="Pfam" id="PF00849">
    <property type="entry name" value="PseudoU_synth_2"/>
    <property type="match status" value="1"/>
</dbReference>
<dbReference type="CDD" id="cd00165">
    <property type="entry name" value="S4"/>
    <property type="match status" value="1"/>
</dbReference>
<accession>A0A1F7V758</accession>
<dbReference type="Gene3D" id="3.30.2350.10">
    <property type="entry name" value="Pseudouridine synthase"/>
    <property type="match status" value="1"/>
</dbReference>
<dbReference type="GO" id="GO:0003723">
    <property type="term" value="F:RNA binding"/>
    <property type="evidence" value="ECO:0007669"/>
    <property type="project" value="UniProtKB-KW"/>
</dbReference>
<sequence length="307" mass="35116">MPTFIIDETQSKRRIDQVLVDVLKISREKVQTLIKSGEVTINEKPPKPHTPVQLNDVVVYPKISTKPPKQEVTNVEIPILYEDNDLIVINKPAGLIVHRTNEIDTRPSVADLLVKKYRGIKKVGDNPLRPGIVHRLDREVSGVMVVAKTQAMYENLKKQFQDREVEKKYTALVYGKLPKEHDEITFAIARSKSQGRMVARTGEQDGKEALTQWNVVDRFKNVTLVDVKILTGRTHQIRVHFLAVDHPVVGDRLYRKKSMRHVKEKNLGRLFLHANSLTIHLADGKKKTFKTSLPKELKMILDALPRK</sequence>
<dbReference type="InterPro" id="IPR002942">
    <property type="entry name" value="S4_RNA-bd"/>
</dbReference>
<comment type="catalytic activity">
    <reaction evidence="5">
        <text>a uridine in RNA = a pseudouridine in RNA</text>
        <dbReference type="Rhea" id="RHEA:48348"/>
        <dbReference type="Rhea" id="RHEA-COMP:12068"/>
        <dbReference type="Rhea" id="RHEA-COMP:12069"/>
        <dbReference type="ChEBI" id="CHEBI:65314"/>
        <dbReference type="ChEBI" id="CHEBI:65315"/>
    </reaction>
</comment>
<name>A0A1F7V758_9BACT</name>
<keyword evidence="4" id="KW-0694">RNA-binding</keyword>
<evidence type="ECO:0000313" key="8">
    <source>
        <dbReference type="Proteomes" id="UP000176593"/>
    </source>
</evidence>
<dbReference type="NCBIfam" id="TIGR00005">
    <property type="entry name" value="rluA_subfam"/>
    <property type="match status" value="1"/>
</dbReference>
<feature type="active site" evidence="3">
    <location>
        <position position="137"/>
    </location>
</feature>
<dbReference type="InterPro" id="IPR050188">
    <property type="entry name" value="RluA_PseudoU_synthase"/>
</dbReference>
<evidence type="ECO:0000256" key="2">
    <source>
        <dbReference type="ARBA" id="ARBA00023235"/>
    </source>
</evidence>
<dbReference type="EMBL" id="MGEQ01000010">
    <property type="protein sequence ID" value="OGL86225.1"/>
    <property type="molecule type" value="Genomic_DNA"/>
</dbReference>
<dbReference type="PANTHER" id="PTHR21600:SF44">
    <property type="entry name" value="RIBOSOMAL LARGE SUBUNIT PSEUDOURIDINE SYNTHASE D"/>
    <property type="match status" value="1"/>
</dbReference>
<dbReference type="SUPFAM" id="SSF55174">
    <property type="entry name" value="Alpha-L RNA-binding motif"/>
    <property type="match status" value="1"/>
</dbReference>
<comment type="caution">
    <text evidence="7">The sequence shown here is derived from an EMBL/GenBank/DDBJ whole genome shotgun (WGS) entry which is preliminary data.</text>
</comment>